<organism evidence="1 2">
    <name type="scientific">Bacteroides uniformis</name>
    <dbReference type="NCBI Taxonomy" id="820"/>
    <lineage>
        <taxon>Bacteria</taxon>
        <taxon>Pseudomonadati</taxon>
        <taxon>Bacteroidota</taxon>
        <taxon>Bacteroidia</taxon>
        <taxon>Bacteroidales</taxon>
        <taxon>Bacteroidaceae</taxon>
        <taxon>Bacteroides</taxon>
    </lineage>
</organism>
<dbReference type="EMBL" id="CZAF01000004">
    <property type="protein sequence ID" value="CUO75169.1"/>
    <property type="molecule type" value="Genomic_DNA"/>
</dbReference>
<reference evidence="1 2" key="1">
    <citation type="submission" date="2015-09" db="EMBL/GenBank/DDBJ databases">
        <authorList>
            <consortium name="Pathogen Informatics"/>
        </authorList>
    </citation>
    <scope>NUCLEOTIDE SEQUENCE [LARGE SCALE GENOMIC DNA]</scope>
    <source>
        <strain evidence="1 2">2789STDY5834847</strain>
    </source>
</reference>
<accession>A0A174HQG6</accession>
<protein>
    <submittedName>
        <fullName evidence="1">Uncharacterized protein</fullName>
    </submittedName>
</protein>
<dbReference type="AlphaFoldDB" id="A0A174HQG6"/>
<evidence type="ECO:0000313" key="1">
    <source>
        <dbReference type="EMBL" id="CUO75169.1"/>
    </source>
</evidence>
<dbReference type="Proteomes" id="UP000095614">
    <property type="component" value="Unassembled WGS sequence"/>
</dbReference>
<name>A0A174HQG6_BACUN</name>
<gene>
    <name evidence="1" type="ORF">ERS852462_01414</name>
</gene>
<evidence type="ECO:0000313" key="2">
    <source>
        <dbReference type="Proteomes" id="UP000095614"/>
    </source>
</evidence>
<dbReference type="RefSeq" id="WP_008771327.1">
    <property type="nucleotide sequence ID" value="NZ_CZAF01000004.1"/>
</dbReference>
<sequence length="97" mass="11639">MANYATNIFYASTENEKDLDKVENFLEDTFCDCYLDRSEDSIEGEFSSKWDYPEKEINKMISLLEDKDKIYIRVLTHELCNEYVNFQVFSNGEWSYR</sequence>
<proteinExistence type="predicted"/>
<dbReference type="OrthoDB" id="1016215at2"/>